<gene>
    <name evidence="3" type="ORF">BCR36DRAFT_131193</name>
</gene>
<keyword evidence="2" id="KW-0732">Signal</keyword>
<feature type="transmembrane region" description="Helical" evidence="1">
    <location>
        <begin position="135"/>
        <end position="158"/>
    </location>
</feature>
<accession>A0A1Y1UZR8</accession>
<dbReference type="OrthoDB" id="3360032at2759"/>
<evidence type="ECO:0000313" key="4">
    <source>
        <dbReference type="Proteomes" id="UP000193719"/>
    </source>
</evidence>
<dbReference type="Proteomes" id="UP000193719">
    <property type="component" value="Unassembled WGS sequence"/>
</dbReference>
<evidence type="ECO:0000313" key="3">
    <source>
        <dbReference type="EMBL" id="ORX44048.1"/>
    </source>
</evidence>
<name>A0A1Y1UZR8_9FUNG</name>
<evidence type="ECO:0000256" key="1">
    <source>
        <dbReference type="SAM" id="Phobius"/>
    </source>
</evidence>
<keyword evidence="1" id="KW-0812">Transmembrane</keyword>
<keyword evidence="1" id="KW-0472">Membrane</keyword>
<reference evidence="3 4" key="2">
    <citation type="submission" date="2016-08" db="EMBL/GenBank/DDBJ databases">
        <title>Pervasive Adenine N6-methylation of Active Genes in Fungi.</title>
        <authorList>
            <consortium name="DOE Joint Genome Institute"/>
            <person name="Mondo S.J."/>
            <person name="Dannebaum R.O."/>
            <person name="Kuo R.C."/>
            <person name="Labutti K."/>
            <person name="Haridas S."/>
            <person name="Kuo A."/>
            <person name="Salamov A."/>
            <person name="Ahrendt S.R."/>
            <person name="Lipzen A."/>
            <person name="Sullivan W."/>
            <person name="Andreopoulos W.B."/>
            <person name="Clum A."/>
            <person name="Lindquist E."/>
            <person name="Daum C."/>
            <person name="Ramamoorthy G.K."/>
            <person name="Gryganskyi A."/>
            <person name="Culley D."/>
            <person name="Magnuson J.K."/>
            <person name="James T.Y."/>
            <person name="O'Malley M.A."/>
            <person name="Stajich J.E."/>
            <person name="Spatafora J.W."/>
            <person name="Visel A."/>
            <person name="Grigoriev I.V."/>
        </authorList>
    </citation>
    <scope>NUCLEOTIDE SEQUENCE [LARGE SCALE GENOMIC DNA]</scope>
    <source>
        <strain evidence="4">finn</strain>
    </source>
</reference>
<reference evidence="3 4" key="1">
    <citation type="submission" date="2016-08" db="EMBL/GenBank/DDBJ databases">
        <title>Genomes of anaerobic fungi encode conserved fungal cellulosomes for biomass hydrolysis.</title>
        <authorList>
            <consortium name="DOE Joint Genome Institute"/>
            <person name="Haitjema C.H."/>
            <person name="Gilmore S.P."/>
            <person name="Henske J.K."/>
            <person name="Solomon K.V."/>
            <person name="De Groot R."/>
            <person name="Kuo A."/>
            <person name="Mondo S.J."/>
            <person name="Salamov A.A."/>
            <person name="Labutti K."/>
            <person name="Zhao Z."/>
            <person name="Chiniquy J."/>
            <person name="Barry K."/>
            <person name="Brewer H.M."/>
            <person name="Purvine S.O."/>
            <person name="Wright A.T."/>
            <person name="Boxma B."/>
            <person name="Van Alen T."/>
            <person name="Hackstein J.H."/>
            <person name="Baker S.E."/>
            <person name="Grigoriev I.V."/>
            <person name="O'Malley M.A."/>
        </authorList>
    </citation>
    <scope>NUCLEOTIDE SEQUENCE [LARGE SCALE GENOMIC DNA]</scope>
    <source>
        <strain evidence="4">finn</strain>
    </source>
</reference>
<feature type="chain" id="PRO_5012688693" evidence="2">
    <location>
        <begin position="23"/>
        <end position="159"/>
    </location>
</feature>
<sequence>MSSIIFYCLLIGMFFHTGMVWGDTFIETFSTNRIQNYLTEKEEDYRHQPLPDFIKNLQLPNQCYLFNAGEFKYHNVTSTYAKQTIIKQKDDGKENIEEVPMSPRLFPTKPQSTPVHINLYIVPHLKTNTFHDLRLSYSSSVNVIFLYFLFFFYFFILIL</sequence>
<evidence type="ECO:0000256" key="2">
    <source>
        <dbReference type="SAM" id="SignalP"/>
    </source>
</evidence>
<proteinExistence type="predicted"/>
<keyword evidence="4" id="KW-1185">Reference proteome</keyword>
<organism evidence="3 4">
    <name type="scientific">Piromyces finnis</name>
    <dbReference type="NCBI Taxonomy" id="1754191"/>
    <lineage>
        <taxon>Eukaryota</taxon>
        <taxon>Fungi</taxon>
        <taxon>Fungi incertae sedis</taxon>
        <taxon>Chytridiomycota</taxon>
        <taxon>Chytridiomycota incertae sedis</taxon>
        <taxon>Neocallimastigomycetes</taxon>
        <taxon>Neocallimastigales</taxon>
        <taxon>Neocallimastigaceae</taxon>
        <taxon>Piromyces</taxon>
    </lineage>
</organism>
<keyword evidence="1" id="KW-1133">Transmembrane helix</keyword>
<feature type="signal peptide" evidence="2">
    <location>
        <begin position="1"/>
        <end position="22"/>
    </location>
</feature>
<dbReference type="EMBL" id="MCFH01000048">
    <property type="protein sequence ID" value="ORX44048.1"/>
    <property type="molecule type" value="Genomic_DNA"/>
</dbReference>
<dbReference type="AlphaFoldDB" id="A0A1Y1UZR8"/>
<comment type="caution">
    <text evidence="3">The sequence shown here is derived from an EMBL/GenBank/DDBJ whole genome shotgun (WGS) entry which is preliminary data.</text>
</comment>
<protein>
    <submittedName>
        <fullName evidence="3">Uncharacterized protein</fullName>
    </submittedName>
</protein>